<name>A0ABS3L8A7_9ENTE</name>
<feature type="transmembrane region" description="Helical" evidence="1">
    <location>
        <begin position="287"/>
        <end position="307"/>
    </location>
</feature>
<evidence type="ECO:0000313" key="2">
    <source>
        <dbReference type="EMBL" id="MBO1305864.1"/>
    </source>
</evidence>
<feature type="transmembrane region" description="Helical" evidence="1">
    <location>
        <begin position="134"/>
        <end position="151"/>
    </location>
</feature>
<feature type="transmembrane region" description="Helical" evidence="1">
    <location>
        <begin position="221"/>
        <end position="241"/>
    </location>
</feature>
<proteinExistence type="predicted"/>
<feature type="transmembrane region" description="Helical" evidence="1">
    <location>
        <begin position="198"/>
        <end position="215"/>
    </location>
</feature>
<feature type="transmembrane region" description="Helical" evidence="1">
    <location>
        <begin position="41"/>
        <end position="60"/>
    </location>
</feature>
<feature type="transmembrane region" description="Helical" evidence="1">
    <location>
        <begin position="379"/>
        <end position="398"/>
    </location>
</feature>
<feature type="transmembrane region" description="Helical" evidence="1">
    <location>
        <begin position="253"/>
        <end position="281"/>
    </location>
</feature>
<keyword evidence="1" id="KW-1133">Transmembrane helix</keyword>
<feature type="transmembrane region" description="Helical" evidence="1">
    <location>
        <begin position="157"/>
        <end position="178"/>
    </location>
</feature>
<feature type="transmembrane region" description="Helical" evidence="1">
    <location>
        <begin position="102"/>
        <end position="122"/>
    </location>
</feature>
<comment type="caution">
    <text evidence="2">The sequence shown here is derived from an EMBL/GenBank/DDBJ whole genome shotgun (WGS) entry which is preliminary data.</text>
</comment>
<feature type="transmembrane region" description="Helical" evidence="1">
    <location>
        <begin position="418"/>
        <end position="440"/>
    </location>
</feature>
<keyword evidence="1" id="KW-0812">Transmembrane</keyword>
<dbReference type="EMBL" id="JAFREM010000011">
    <property type="protein sequence ID" value="MBO1305864.1"/>
    <property type="molecule type" value="Genomic_DNA"/>
</dbReference>
<feature type="transmembrane region" description="Helical" evidence="1">
    <location>
        <begin position="72"/>
        <end position="96"/>
    </location>
</feature>
<dbReference type="RefSeq" id="WP_207672791.1">
    <property type="nucleotide sequence ID" value="NZ_JAFREM010000011.1"/>
</dbReference>
<evidence type="ECO:0008006" key="4">
    <source>
        <dbReference type="Google" id="ProtNLM"/>
    </source>
</evidence>
<keyword evidence="3" id="KW-1185">Reference proteome</keyword>
<protein>
    <recommendedName>
        <fullName evidence="4">MFS transporter</fullName>
    </recommendedName>
</protein>
<organism evidence="2 3">
    <name type="scientific">Candidatus Enterococcus moelleringii</name>
    <dbReference type="NCBI Taxonomy" id="2815325"/>
    <lineage>
        <taxon>Bacteria</taxon>
        <taxon>Bacillati</taxon>
        <taxon>Bacillota</taxon>
        <taxon>Bacilli</taxon>
        <taxon>Lactobacillales</taxon>
        <taxon>Enterococcaceae</taxon>
        <taxon>Enterococcus</taxon>
    </lineage>
</organism>
<keyword evidence="1" id="KW-0472">Membrane</keyword>
<evidence type="ECO:0000313" key="3">
    <source>
        <dbReference type="Proteomes" id="UP000664601"/>
    </source>
</evidence>
<feature type="transmembrane region" description="Helical" evidence="1">
    <location>
        <begin position="12"/>
        <end position="35"/>
    </location>
</feature>
<evidence type="ECO:0000256" key="1">
    <source>
        <dbReference type="SAM" id="Phobius"/>
    </source>
</evidence>
<feature type="transmembrane region" description="Helical" evidence="1">
    <location>
        <begin position="314"/>
        <end position="331"/>
    </location>
</feature>
<dbReference type="Proteomes" id="UP000664601">
    <property type="component" value="Unassembled WGS sequence"/>
</dbReference>
<reference evidence="2 3" key="1">
    <citation type="submission" date="2021-03" db="EMBL/GenBank/DDBJ databases">
        <title>Enterococcal diversity collection.</title>
        <authorList>
            <person name="Gilmore M.S."/>
            <person name="Schwartzman J."/>
            <person name="Van Tyne D."/>
            <person name="Martin M."/>
            <person name="Earl A.M."/>
            <person name="Manson A.L."/>
            <person name="Straub T."/>
            <person name="Salamzade R."/>
            <person name="Saavedra J."/>
            <person name="Lebreton F."/>
            <person name="Prichula J."/>
            <person name="Schaufler K."/>
            <person name="Gaca A."/>
            <person name="Sgardioli B."/>
            <person name="Wagenaar J."/>
            <person name="Strong T."/>
        </authorList>
    </citation>
    <scope>NUCLEOTIDE SEQUENCE [LARGE SCALE GENOMIC DNA]</scope>
    <source>
        <strain evidence="2 3">669A</strain>
    </source>
</reference>
<gene>
    <name evidence="2" type="ORF">JZO70_06820</name>
</gene>
<accession>A0ABS3L8A7</accession>
<sequence length="450" mass="50999">MEKMKTVWRSFAQATPFILSNTLIIVPYLLYIHLIDSSKSASVLPFVLFYTFRMTGVFLIRSFERSIEKYTLLIVALLLGGIGSLLSLLGAVAFPFFLVGSIFLGLSASLFPPANVSVNYFERAQGSKIAGGKTYLFGLLLLVPLFFGLSLPIKDQLVIVSGLYTLYFVFAYATIRRYPHYELDFKDLSKNVFSTKELVWFGLFFVAIFLLRSGRLLFNEVYLNAAILVFSLIFVLSVYWVKVKKRTWRLPLWVNTLTFYNGMIGNFLILFGTFYVAVVYGKDNLSLYLFLPYSLGLIGAMLFGGVLRKKAENPLKIQLLGMGLGLVLLFYQPAFPLAIGVLSFFKSSVGSWLNGWYYQQESIETEQRIIAKYATSNKGSIAHQFVLMVFLLLVLRYAHFPANELFVLPNLYQSNQALIEVMNIVKNGSSIFLLIWLAVIGRMGRHAFDH</sequence>